<accession>A0A8S9J7N4</accession>
<name>A0A8S9J7N4_BRACR</name>
<dbReference type="Proteomes" id="UP000712281">
    <property type="component" value="Unassembled WGS sequence"/>
</dbReference>
<dbReference type="InterPro" id="IPR027443">
    <property type="entry name" value="IPNS-like_sf"/>
</dbReference>
<gene>
    <name evidence="1" type="ORF">F2Q68_00003872</name>
</gene>
<comment type="caution">
    <text evidence="1">The sequence shown here is derived from an EMBL/GenBank/DDBJ whole genome shotgun (WGS) entry which is preliminary data.</text>
</comment>
<sequence>MSNGKYKSAEYRATMDKEKTRMSWPVFVESSPDHEFGPLPELITGDDNAPKFKPFVYKDYKFRQVRQD</sequence>
<evidence type="ECO:0000313" key="1">
    <source>
        <dbReference type="EMBL" id="KAF2577492.1"/>
    </source>
</evidence>
<dbReference type="SUPFAM" id="SSF51197">
    <property type="entry name" value="Clavaminate synthase-like"/>
    <property type="match status" value="1"/>
</dbReference>
<dbReference type="EMBL" id="QGKW02001660">
    <property type="protein sequence ID" value="KAF2577492.1"/>
    <property type="molecule type" value="Genomic_DNA"/>
</dbReference>
<proteinExistence type="predicted"/>
<protein>
    <submittedName>
        <fullName evidence="1">Uncharacterized protein</fullName>
    </submittedName>
</protein>
<evidence type="ECO:0000313" key="2">
    <source>
        <dbReference type="Proteomes" id="UP000712281"/>
    </source>
</evidence>
<dbReference type="Gene3D" id="2.60.120.330">
    <property type="entry name" value="B-lactam Antibiotic, Isopenicillin N Synthase, Chain"/>
    <property type="match status" value="1"/>
</dbReference>
<dbReference type="AlphaFoldDB" id="A0A8S9J7N4"/>
<organism evidence="1 2">
    <name type="scientific">Brassica cretica</name>
    <name type="common">Mustard</name>
    <dbReference type="NCBI Taxonomy" id="69181"/>
    <lineage>
        <taxon>Eukaryota</taxon>
        <taxon>Viridiplantae</taxon>
        <taxon>Streptophyta</taxon>
        <taxon>Embryophyta</taxon>
        <taxon>Tracheophyta</taxon>
        <taxon>Spermatophyta</taxon>
        <taxon>Magnoliopsida</taxon>
        <taxon>eudicotyledons</taxon>
        <taxon>Gunneridae</taxon>
        <taxon>Pentapetalae</taxon>
        <taxon>rosids</taxon>
        <taxon>malvids</taxon>
        <taxon>Brassicales</taxon>
        <taxon>Brassicaceae</taxon>
        <taxon>Brassiceae</taxon>
        <taxon>Brassica</taxon>
    </lineage>
</organism>
<reference evidence="1" key="1">
    <citation type="submission" date="2019-12" db="EMBL/GenBank/DDBJ databases">
        <title>Genome sequencing and annotation of Brassica cretica.</title>
        <authorList>
            <person name="Studholme D.J."/>
            <person name="Sarris P.F."/>
        </authorList>
    </citation>
    <scope>NUCLEOTIDE SEQUENCE</scope>
    <source>
        <strain evidence="1">PFS-001/15</strain>
        <tissue evidence="1">Leaf</tissue>
    </source>
</reference>